<accession>S7RN91</accession>
<feature type="region of interest" description="Disordered" evidence="1">
    <location>
        <begin position="185"/>
        <end position="221"/>
    </location>
</feature>
<organism evidence="2 3">
    <name type="scientific">Gloeophyllum trabeum (strain ATCC 11539 / FP-39264 / Madison 617)</name>
    <name type="common">Brown rot fungus</name>
    <dbReference type="NCBI Taxonomy" id="670483"/>
    <lineage>
        <taxon>Eukaryota</taxon>
        <taxon>Fungi</taxon>
        <taxon>Dikarya</taxon>
        <taxon>Basidiomycota</taxon>
        <taxon>Agaricomycotina</taxon>
        <taxon>Agaricomycetes</taxon>
        <taxon>Gloeophyllales</taxon>
        <taxon>Gloeophyllaceae</taxon>
        <taxon>Gloeophyllum</taxon>
    </lineage>
</organism>
<gene>
    <name evidence="2" type="ORF">GLOTRDRAFT_94563</name>
</gene>
<dbReference type="KEGG" id="gtr:GLOTRDRAFT_94563"/>
<name>S7RN91_GLOTA</name>
<dbReference type="HOGENOM" id="CLU_1250782_0_0_1"/>
<dbReference type="RefSeq" id="XP_007867535.1">
    <property type="nucleotide sequence ID" value="XM_007869344.1"/>
</dbReference>
<feature type="compositionally biased region" description="Low complexity" evidence="1">
    <location>
        <begin position="207"/>
        <end position="221"/>
    </location>
</feature>
<evidence type="ECO:0000256" key="1">
    <source>
        <dbReference type="SAM" id="MobiDB-lite"/>
    </source>
</evidence>
<reference evidence="2 3" key="1">
    <citation type="journal article" date="2012" name="Science">
        <title>The Paleozoic origin of enzymatic lignin decomposition reconstructed from 31 fungal genomes.</title>
        <authorList>
            <person name="Floudas D."/>
            <person name="Binder M."/>
            <person name="Riley R."/>
            <person name="Barry K."/>
            <person name="Blanchette R.A."/>
            <person name="Henrissat B."/>
            <person name="Martinez A.T."/>
            <person name="Otillar R."/>
            <person name="Spatafora J.W."/>
            <person name="Yadav J.S."/>
            <person name="Aerts A."/>
            <person name="Benoit I."/>
            <person name="Boyd A."/>
            <person name="Carlson A."/>
            <person name="Copeland A."/>
            <person name="Coutinho P.M."/>
            <person name="de Vries R.P."/>
            <person name="Ferreira P."/>
            <person name="Findley K."/>
            <person name="Foster B."/>
            <person name="Gaskell J."/>
            <person name="Glotzer D."/>
            <person name="Gorecki P."/>
            <person name="Heitman J."/>
            <person name="Hesse C."/>
            <person name="Hori C."/>
            <person name="Igarashi K."/>
            <person name="Jurgens J.A."/>
            <person name="Kallen N."/>
            <person name="Kersten P."/>
            <person name="Kohler A."/>
            <person name="Kuees U."/>
            <person name="Kumar T.K.A."/>
            <person name="Kuo A."/>
            <person name="LaButti K."/>
            <person name="Larrondo L.F."/>
            <person name="Lindquist E."/>
            <person name="Ling A."/>
            <person name="Lombard V."/>
            <person name="Lucas S."/>
            <person name="Lundell T."/>
            <person name="Martin R."/>
            <person name="McLaughlin D.J."/>
            <person name="Morgenstern I."/>
            <person name="Morin E."/>
            <person name="Murat C."/>
            <person name="Nagy L.G."/>
            <person name="Nolan M."/>
            <person name="Ohm R.A."/>
            <person name="Patyshakuliyeva A."/>
            <person name="Rokas A."/>
            <person name="Ruiz-Duenas F.J."/>
            <person name="Sabat G."/>
            <person name="Salamov A."/>
            <person name="Samejima M."/>
            <person name="Schmutz J."/>
            <person name="Slot J.C."/>
            <person name="St John F."/>
            <person name="Stenlid J."/>
            <person name="Sun H."/>
            <person name="Sun S."/>
            <person name="Syed K."/>
            <person name="Tsang A."/>
            <person name="Wiebenga A."/>
            <person name="Young D."/>
            <person name="Pisabarro A."/>
            <person name="Eastwood D.C."/>
            <person name="Martin F."/>
            <person name="Cullen D."/>
            <person name="Grigoriev I.V."/>
            <person name="Hibbett D.S."/>
        </authorList>
    </citation>
    <scope>NUCLEOTIDE SEQUENCE [LARGE SCALE GENOMIC DNA]</scope>
    <source>
        <strain evidence="2 3">ATCC 11539</strain>
    </source>
</reference>
<dbReference type="AlphaFoldDB" id="S7RN91"/>
<evidence type="ECO:0000313" key="3">
    <source>
        <dbReference type="Proteomes" id="UP000030669"/>
    </source>
</evidence>
<sequence>MSGNQKEMWLNKGIPGYGLDDFGQTCRSYSFCGGRTGNFGADRNARVPTYIGFLPGSIAKAREPEETVTDMGNVLVGHHTYLSTAGTTLAPDVTLLLMSPYRAELCRISSKERGDENSSVAELPKGRMELNGPPPPHTRTGQNVLVVVDVARDFRDEEPDCRDYTNLLVAFRILHLGRGMFHAHVASQSRGTRADNPARPSSDKRASPSTSASTSSVIEIE</sequence>
<feature type="region of interest" description="Disordered" evidence="1">
    <location>
        <begin position="112"/>
        <end position="141"/>
    </location>
</feature>
<keyword evidence="3" id="KW-1185">Reference proteome</keyword>
<dbReference type="Proteomes" id="UP000030669">
    <property type="component" value="Unassembled WGS sequence"/>
</dbReference>
<dbReference type="GeneID" id="19309615"/>
<evidence type="ECO:0000313" key="2">
    <source>
        <dbReference type="EMBL" id="EPQ54229.1"/>
    </source>
</evidence>
<proteinExistence type="predicted"/>
<protein>
    <submittedName>
        <fullName evidence="2">Uncharacterized protein</fullName>
    </submittedName>
</protein>
<dbReference type="EMBL" id="KB469304">
    <property type="protein sequence ID" value="EPQ54229.1"/>
    <property type="molecule type" value="Genomic_DNA"/>
</dbReference>